<dbReference type="PANTHER" id="PTHR44167:SF24">
    <property type="entry name" value="SERINE_THREONINE-PROTEIN KINASE CHK2"/>
    <property type="match status" value="1"/>
</dbReference>
<dbReference type="AlphaFoldDB" id="A0A8H3HXM1"/>
<sequence length="361" mass="42125">MTSAEPEDRLRSELEERWVSYQPYLLSKGYRLRPRYQPDWIPSWTIKDDIDSFSCEDSVDSMPVRVLDATRINDDYRVIIKMVTPSGKGQEGVEELELLRRFSSSPLRDDPSNHVVPCLDTFPIPDMDGHFVVMPLLGTYSYPPFFNMAEVHAFLHQIFEGLLFMHRNHVAHCDIASANIMMNSHILYNEPFHPFHQRLSLDIQRRIYPQFVRSQVRIRYYFIDLGYAKWLKNPDALRTIPADRARIMAPEQVPGKPYDPFLGDIFQLGTVIGRDILKNVHGLDFLEPLATEMTQREPHKRPSLEKARDSMNTAFLGLNGWRYRWPFIPQSATFRARLHFALVGILAEFGYWIEKLVGLLR</sequence>
<dbReference type="Gene3D" id="1.10.510.10">
    <property type="entry name" value="Transferase(Phosphotransferase) domain 1"/>
    <property type="match status" value="1"/>
</dbReference>
<dbReference type="EMBL" id="CAJNJQ010001224">
    <property type="protein sequence ID" value="CAE7127526.1"/>
    <property type="molecule type" value="Genomic_DNA"/>
</dbReference>
<evidence type="ECO:0000259" key="1">
    <source>
        <dbReference type="PROSITE" id="PS50011"/>
    </source>
</evidence>
<evidence type="ECO:0000313" key="3">
    <source>
        <dbReference type="Proteomes" id="UP000663827"/>
    </source>
</evidence>
<dbReference type="Pfam" id="PF00069">
    <property type="entry name" value="Pkinase"/>
    <property type="match status" value="1"/>
</dbReference>
<evidence type="ECO:0000313" key="2">
    <source>
        <dbReference type="EMBL" id="CAE7127526.1"/>
    </source>
</evidence>
<dbReference type="SMART" id="SM00220">
    <property type="entry name" value="S_TKc"/>
    <property type="match status" value="1"/>
</dbReference>
<dbReference type="GO" id="GO:0004672">
    <property type="term" value="F:protein kinase activity"/>
    <property type="evidence" value="ECO:0007669"/>
    <property type="project" value="InterPro"/>
</dbReference>
<dbReference type="SUPFAM" id="SSF56112">
    <property type="entry name" value="Protein kinase-like (PK-like)"/>
    <property type="match status" value="1"/>
</dbReference>
<dbReference type="PANTHER" id="PTHR44167">
    <property type="entry name" value="OVARIAN-SPECIFIC SERINE/THREONINE-PROTEIN KINASE LOK-RELATED"/>
    <property type="match status" value="1"/>
</dbReference>
<proteinExistence type="predicted"/>
<gene>
    <name evidence="2" type="ORF">RDB_LOCUS61239</name>
</gene>
<dbReference type="PROSITE" id="PS50011">
    <property type="entry name" value="PROTEIN_KINASE_DOM"/>
    <property type="match status" value="1"/>
</dbReference>
<name>A0A8H3HXM1_9AGAM</name>
<feature type="domain" description="Protein kinase" evidence="1">
    <location>
        <begin position="44"/>
        <end position="361"/>
    </location>
</feature>
<reference evidence="2" key="1">
    <citation type="submission" date="2021-01" db="EMBL/GenBank/DDBJ databases">
        <authorList>
            <person name="Kaushik A."/>
        </authorList>
    </citation>
    <scope>NUCLEOTIDE SEQUENCE</scope>
    <source>
        <strain evidence="2">AG5</strain>
    </source>
</reference>
<organism evidence="2 3">
    <name type="scientific">Rhizoctonia solani</name>
    <dbReference type="NCBI Taxonomy" id="456999"/>
    <lineage>
        <taxon>Eukaryota</taxon>
        <taxon>Fungi</taxon>
        <taxon>Dikarya</taxon>
        <taxon>Basidiomycota</taxon>
        <taxon>Agaricomycotina</taxon>
        <taxon>Agaricomycetes</taxon>
        <taxon>Cantharellales</taxon>
        <taxon>Ceratobasidiaceae</taxon>
        <taxon>Rhizoctonia</taxon>
    </lineage>
</organism>
<protein>
    <recommendedName>
        <fullName evidence="1">Protein kinase domain-containing protein</fullName>
    </recommendedName>
</protein>
<dbReference type="Proteomes" id="UP000663827">
    <property type="component" value="Unassembled WGS sequence"/>
</dbReference>
<accession>A0A8H3HXM1</accession>
<comment type="caution">
    <text evidence="2">The sequence shown here is derived from an EMBL/GenBank/DDBJ whole genome shotgun (WGS) entry which is preliminary data.</text>
</comment>
<dbReference type="InterPro" id="IPR000719">
    <property type="entry name" value="Prot_kinase_dom"/>
</dbReference>
<dbReference type="Gene3D" id="3.30.200.20">
    <property type="entry name" value="Phosphorylase Kinase, domain 1"/>
    <property type="match status" value="1"/>
</dbReference>
<dbReference type="GO" id="GO:0005524">
    <property type="term" value="F:ATP binding"/>
    <property type="evidence" value="ECO:0007669"/>
    <property type="project" value="InterPro"/>
</dbReference>
<dbReference type="InterPro" id="IPR011009">
    <property type="entry name" value="Kinase-like_dom_sf"/>
</dbReference>